<dbReference type="RefSeq" id="WP_354194978.1">
    <property type="nucleotide sequence ID" value="NZ_JBEPML010000007.1"/>
</dbReference>
<evidence type="ECO:0000313" key="2">
    <source>
        <dbReference type="Proteomes" id="UP001549076"/>
    </source>
</evidence>
<protein>
    <submittedName>
        <fullName evidence="1">Glycosyltransferase involved in cell wall biosynthesis</fullName>
    </submittedName>
</protein>
<reference evidence="1 2" key="1">
    <citation type="submission" date="2024-06" db="EMBL/GenBank/DDBJ databases">
        <title>Genomic Encyclopedia of Type Strains, Phase IV (KMG-IV): sequencing the most valuable type-strain genomes for metagenomic binning, comparative biology and taxonomic classification.</title>
        <authorList>
            <person name="Goeker M."/>
        </authorList>
    </citation>
    <scope>NUCLEOTIDE SEQUENCE [LARGE SCALE GENOMIC DNA]</scope>
    <source>
        <strain evidence="1 2">DSM 27865</strain>
    </source>
</reference>
<keyword evidence="2" id="KW-1185">Reference proteome</keyword>
<dbReference type="Proteomes" id="UP001549076">
    <property type="component" value="Unassembled WGS sequence"/>
</dbReference>
<dbReference type="Pfam" id="PF13692">
    <property type="entry name" value="Glyco_trans_1_4"/>
    <property type="match status" value="1"/>
</dbReference>
<sequence>MEKRSLAIFFFAGCFSAVTDGCHVRACQGVEMLLALGWRVVVYSYRNHHQWPWNPKGIEAFRTRFPGAELVLDDWSRKLAIVQKFKGLISYLGGRPAARALRTHLPGLTPEFDRLLRDPDLKLALVSYPWGMSHLNGSPGPHIIVDTHDLAALERIQDDPPGRPGPRSILTLKRELFYLGEVDEIWSTSYSEGLFLKSLLERDRVRIVPPALQGWSDPRPAGVAPTYDLVFVGSNNRWNPSAISGFLNSYAGWGLPLKIAIAGSVCRDKRVAAASGAELLGFVDDLNLLYASTRAVICPVEGTGTKIKIIEALSAGRPVFAAPGAFTGLLPGYEDCVFPLTRESVAAVLGDSRALAAAQVEALRYARAYSFEHVVAETRSGLAGAAETFVASPSALAMSSR</sequence>
<dbReference type="Gene3D" id="3.40.50.2000">
    <property type="entry name" value="Glycogen Phosphorylase B"/>
    <property type="match status" value="1"/>
</dbReference>
<gene>
    <name evidence="1" type="ORF">ABID37_002422</name>
</gene>
<comment type="caution">
    <text evidence="1">The sequence shown here is derived from an EMBL/GenBank/DDBJ whole genome shotgun (WGS) entry which is preliminary data.</text>
</comment>
<accession>A0ABV2N242</accession>
<name>A0ABV2N242_9HYPH</name>
<organism evidence="1 2">
    <name type="scientific">Aquamicrobium terrae</name>
    <dbReference type="NCBI Taxonomy" id="1324945"/>
    <lineage>
        <taxon>Bacteria</taxon>
        <taxon>Pseudomonadati</taxon>
        <taxon>Pseudomonadota</taxon>
        <taxon>Alphaproteobacteria</taxon>
        <taxon>Hyphomicrobiales</taxon>
        <taxon>Phyllobacteriaceae</taxon>
        <taxon>Aquamicrobium</taxon>
    </lineage>
</organism>
<dbReference type="EMBL" id="JBEPML010000007">
    <property type="protein sequence ID" value="MET3792207.1"/>
    <property type="molecule type" value="Genomic_DNA"/>
</dbReference>
<proteinExistence type="predicted"/>
<evidence type="ECO:0000313" key="1">
    <source>
        <dbReference type="EMBL" id="MET3792207.1"/>
    </source>
</evidence>
<dbReference type="SUPFAM" id="SSF53756">
    <property type="entry name" value="UDP-Glycosyltransferase/glycogen phosphorylase"/>
    <property type="match status" value="1"/>
</dbReference>